<organism evidence="1">
    <name type="scientific">bioreactor metagenome</name>
    <dbReference type="NCBI Taxonomy" id="1076179"/>
    <lineage>
        <taxon>unclassified sequences</taxon>
        <taxon>metagenomes</taxon>
        <taxon>ecological metagenomes</taxon>
    </lineage>
</organism>
<sequence>MRVKLHGKTDNVRHLVVPPVIHSLHSVKNTALYRLQSVSNMRNRTLQNHIRRIVQKPVLIHPGKVHGGVFG</sequence>
<name>A0A645A2T3_9ZZZZ</name>
<dbReference type="EMBL" id="VSSQ01011519">
    <property type="protein sequence ID" value="MPM47038.1"/>
    <property type="molecule type" value="Genomic_DNA"/>
</dbReference>
<evidence type="ECO:0000313" key="1">
    <source>
        <dbReference type="EMBL" id="MPM47038.1"/>
    </source>
</evidence>
<protein>
    <submittedName>
        <fullName evidence="1">Uncharacterized protein</fullName>
    </submittedName>
</protein>
<accession>A0A645A2T3</accession>
<gene>
    <name evidence="1" type="ORF">SDC9_93746</name>
</gene>
<comment type="caution">
    <text evidence="1">The sequence shown here is derived from an EMBL/GenBank/DDBJ whole genome shotgun (WGS) entry which is preliminary data.</text>
</comment>
<proteinExistence type="predicted"/>
<dbReference type="AlphaFoldDB" id="A0A645A2T3"/>
<reference evidence="1" key="1">
    <citation type="submission" date="2019-08" db="EMBL/GenBank/DDBJ databases">
        <authorList>
            <person name="Kucharzyk K."/>
            <person name="Murdoch R.W."/>
            <person name="Higgins S."/>
            <person name="Loffler F."/>
        </authorList>
    </citation>
    <scope>NUCLEOTIDE SEQUENCE</scope>
</reference>